<dbReference type="GO" id="GO:0004364">
    <property type="term" value="F:glutathione transferase activity"/>
    <property type="evidence" value="ECO:0007669"/>
    <property type="project" value="UniProtKB-EC"/>
</dbReference>
<comment type="caution">
    <text evidence="4">The sequence shown here is derived from an EMBL/GenBank/DDBJ whole genome shotgun (WGS) entry which is preliminary data.</text>
</comment>
<dbReference type="PANTHER" id="PTHR42673:SF21">
    <property type="entry name" value="GLUTATHIONE S-TRANSFERASE YFCF"/>
    <property type="match status" value="1"/>
</dbReference>
<reference evidence="4 5" key="2">
    <citation type="submission" date="2014-09" db="EMBL/GenBank/DDBJ databases">
        <authorList>
            <consortium name="NBRP consortium"/>
            <person name="Sawabe T."/>
            <person name="Meirelles P."/>
            <person name="Nakanishi M."/>
            <person name="Sayaka M."/>
            <person name="Hattori M."/>
            <person name="Ohkuma M."/>
        </authorList>
    </citation>
    <scope>NUCLEOTIDE SEQUENCE [LARGE SCALE GENOMIC DNA]</scope>
    <source>
        <strain evidence="4 5">JCM 19240</strain>
    </source>
</reference>
<sequence>MPLLVDGEITLNQSLTIIDYLDERYPGLRLTPSEGKQRYLVKALAQDIAIDIHPINNLRVIQHLHQQFDIDEQDKVRWMQHWISKGFSALEQKLTPIRGDYCVGNKVSLVDVCLVPQVYNAQRFGVDMSTYPNIDEIAGRLNELDAFQRASPENQSDAT</sequence>
<dbReference type="GO" id="GO:0006749">
    <property type="term" value="P:glutathione metabolic process"/>
    <property type="evidence" value="ECO:0007669"/>
    <property type="project" value="TreeGrafter"/>
</dbReference>
<dbReference type="SUPFAM" id="SSF52833">
    <property type="entry name" value="Thioredoxin-like"/>
    <property type="match status" value="1"/>
</dbReference>
<evidence type="ECO:0000259" key="3">
    <source>
        <dbReference type="PROSITE" id="PS50405"/>
    </source>
</evidence>
<dbReference type="InterPro" id="IPR036282">
    <property type="entry name" value="Glutathione-S-Trfase_C_sf"/>
</dbReference>
<accession>A0A090TAZ7</accession>
<dbReference type="PROSITE" id="PS50405">
    <property type="entry name" value="GST_CTER"/>
    <property type="match status" value="1"/>
</dbReference>
<dbReference type="InterPro" id="IPR036249">
    <property type="entry name" value="Thioredoxin-like_sf"/>
</dbReference>
<dbReference type="Gene3D" id="3.40.30.10">
    <property type="entry name" value="Glutaredoxin"/>
    <property type="match status" value="1"/>
</dbReference>
<protein>
    <submittedName>
        <fullName evidence="4">Maleylacetoacetate isomerase @ glutathione S-transferase zeta</fullName>
        <ecNumber evidence="4">2.5.1.18</ecNumber>
        <ecNumber evidence="4">5.2.1.2</ecNumber>
    </submittedName>
</protein>
<dbReference type="InterPro" id="IPR005955">
    <property type="entry name" value="GST_Zeta"/>
</dbReference>
<dbReference type="GO" id="GO:0006559">
    <property type="term" value="P:L-phenylalanine catabolic process"/>
    <property type="evidence" value="ECO:0007669"/>
    <property type="project" value="TreeGrafter"/>
</dbReference>
<dbReference type="PANTHER" id="PTHR42673">
    <property type="entry name" value="MALEYLACETOACETATE ISOMERASE"/>
    <property type="match status" value="1"/>
</dbReference>
<evidence type="ECO:0000313" key="5">
    <source>
        <dbReference type="Proteomes" id="UP000029224"/>
    </source>
</evidence>
<dbReference type="Gene3D" id="1.20.1050.10">
    <property type="match status" value="1"/>
</dbReference>
<evidence type="ECO:0000313" key="4">
    <source>
        <dbReference type="EMBL" id="GAL35904.1"/>
    </source>
</evidence>
<dbReference type="FunFam" id="1.20.1050.10:FF:000017">
    <property type="entry name" value="Maleylacetoacetate isomerase"/>
    <property type="match status" value="1"/>
</dbReference>
<reference evidence="4 5" key="1">
    <citation type="submission" date="2014-09" db="EMBL/GenBank/DDBJ databases">
        <title>Vibrio maritimus JCM 19240. (C210) whole genome shotgun sequence.</title>
        <authorList>
            <person name="Sawabe T."/>
            <person name="Meirelles P."/>
            <person name="Nakanishi M."/>
            <person name="Sayaka M."/>
            <person name="Hattori M."/>
            <person name="Ohkuma M."/>
        </authorList>
    </citation>
    <scope>NUCLEOTIDE SEQUENCE [LARGE SCALE GENOMIC DNA]</scope>
    <source>
        <strain evidence="4 5">JCM 19240</strain>
    </source>
</reference>
<gene>
    <name evidence="4" type="ORF">JCM19240_4839</name>
</gene>
<dbReference type="PROSITE" id="PS50404">
    <property type="entry name" value="GST_NTER"/>
    <property type="match status" value="1"/>
</dbReference>
<dbReference type="Pfam" id="PF00043">
    <property type="entry name" value="GST_C"/>
    <property type="match status" value="1"/>
</dbReference>
<dbReference type="EMBL" id="BBMT01000008">
    <property type="protein sequence ID" value="GAL35904.1"/>
    <property type="molecule type" value="Genomic_DNA"/>
</dbReference>
<feature type="domain" description="GST C-terminal" evidence="3">
    <location>
        <begin position="34"/>
        <end position="159"/>
    </location>
</feature>
<dbReference type="GO" id="GO:0005737">
    <property type="term" value="C:cytoplasm"/>
    <property type="evidence" value="ECO:0007669"/>
    <property type="project" value="InterPro"/>
</dbReference>
<keyword evidence="5" id="KW-1185">Reference proteome</keyword>
<comment type="similarity">
    <text evidence="1">Belongs to the GST superfamily. Zeta family.</text>
</comment>
<dbReference type="InterPro" id="IPR004046">
    <property type="entry name" value="GST_C"/>
</dbReference>
<dbReference type="NCBIfam" id="TIGR01262">
    <property type="entry name" value="maiA"/>
    <property type="match status" value="1"/>
</dbReference>
<keyword evidence="4" id="KW-0808">Transferase</keyword>
<name>A0A090TAZ7_9VIBR</name>
<feature type="domain" description="GST N-terminal" evidence="2">
    <location>
        <begin position="1"/>
        <end position="29"/>
    </location>
</feature>
<proteinExistence type="inferred from homology"/>
<dbReference type="EC" id="5.2.1.2" evidence="4"/>
<dbReference type="InterPro" id="IPR004045">
    <property type="entry name" value="Glutathione_S-Trfase_N"/>
</dbReference>
<evidence type="ECO:0000259" key="2">
    <source>
        <dbReference type="PROSITE" id="PS50404"/>
    </source>
</evidence>
<dbReference type="AlphaFoldDB" id="A0A090TAZ7"/>
<keyword evidence="4" id="KW-0413">Isomerase</keyword>
<dbReference type="GO" id="GO:0016034">
    <property type="term" value="F:maleylacetoacetate isomerase activity"/>
    <property type="evidence" value="ECO:0007669"/>
    <property type="project" value="UniProtKB-EC"/>
</dbReference>
<dbReference type="SUPFAM" id="SSF47616">
    <property type="entry name" value="GST C-terminal domain-like"/>
    <property type="match status" value="1"/>
</dbReference>
<dbReference type="EC" id="2.5.1.18" evidence="4"/>
<dbReference type="InterPro" id="IPR034330">
    <property type="entry name" value="GST_Zeta_C"/>
</dbReference>
<organism evidence="4 5">
    <name type="scientific">Vibrio maritimus</name>
    <dbReference type="NCBI Taxonomy" id="990268"/>
    <lineage>
        <taxon>Bacteria</taxon>
        <taxon>Pseudomonadati</taxon>
        <taxon>Pseudomonadota</taxon>
        <taxon>Gammaproteobacteria</taxon>
        <taxon>Vibrionales</taxon>
        <taxon>Vibrionaceae</taxon>
        <taxon>Vibrio</taxon>
    </lineage>
</organism>
<dbReference type="CDD" id="cd03191">
    <property type="entry name" value="GST_C_Zeta"/>
    <property type="match status" value="1"/>
</dbReference>
<evidence type="ECO:0000256" key="1">
    <source>
        <dbReference type="ARBA" id="ARBA00010007"/>
    </source>
</evidence>
<dbReference type="Proteomes" id="UP000029224">
    <property type="component" value="Unassembled WGS sequence"/>
</dbReference>
<dbReference type="InterPro" id="IPR010987">
    <property type="entry name" value="Glutathione-S-Trfase_C-like"/>
</dbReference>